<evidence type="ECO:0000313" key="1">
    <source>
        <dbReference type="EMBL" id="TRW25269.1"/>
    </source>
</evidence>
<proteinExistence type="predicted"/>
<keyword evidence="2" id="KW-1185">Reference proteome</keyword>
<evidence type="ECO:0000313" key="2">
    <source>
        <dbReference type="Proteomes" id="UP000320643"/>
    </source>
</evidence>
<protein>
    <recommendedName>
        <fullName evidence="3">Lipoprotein</fullName>
    </recommendedName>
</protein>
<dbReference type="OrthoDB" id="9955914at2"/>
<name>A0A552V4A7_9FLAO</name>
<organism evidence="1 2">
    <name type="scientific">Flavobacterium zepuense</name>
    <dbReference type="NCBI Taxonomy" id="2593302"/>
    <lineage>
        <taxon>Bacteria</taxon>
        <taxon>Pseudomonadati</taxon>
        <taxon>Bacteroidota</taxon>
        <taxon>Flavobacteriia</taxon>
        <taxon>Flavobacteriales</taxon>
        <taxon>Flavobacteriaceae</taxon>
        <taxon>Flavobacterium</taxon>
    </lineage>
</organism>
<evidence type="ECO:0008006" key="3">
    <source>
        <dbReference type="Google" id="ProtNLM"/>
    </source>
</evidence>
<comment type="caution">
    <text evidence="1">The sequence shown here is derived from an EMBL/GenBank/DDBJ whole genome shotgun (WGS) entry which is preliminary data.</text>
</comment>
<gene>
    <name evidence="1" type="ORF">FMM05_08160</name>
</gene>
<dbReference type="Proteomes" id="UP000320643">
    <property type="component" value="Unassembled WGS sequence"/>
</dbReference>
<dbReference type="RefSeq" id="WP_143372850.1">
    <property type="nucleotide sequence ID" value="NZ_VJVZ01000004.1"/>
</dbReference>
<dbReference type="PROSITE" id="PS51257">
    <property type="entry name" value="PROKAR_LIPOPROTEIN"/>
    <property type="match status" value="1"/>
</dbReference>
<dbReference type="EMBL" id="VJVZ01000004">
    <property type="protein sequence ID" value="TRW25269.1"/>
    <property type="molecule type" value="Genomic_DNA"/>
</dbReference>
<sequence>MKKNFTYIILSCIVILTLATSCSHEGHDESPADMFVQYRINVEEPIIESVQYRTPEGELVHVSHSLTDLEQWYTSVEVDAPFDAFKEVRFVNNGTEEVPYTLSIFVEGELAHTKQGLVMPQEQKVDRIEHSVLD</sequence>
<accession>A0A552V4A7</accession>
<reference evidence="1 2" key="1">
    <citation type="submission" date="2019-07" db="EMBL/GenBank/DDBJ databases">
        <title>Flavobacterium sp. nov., isolated from glacier ice.</title>
        <authorList>
            <person name="Liu Q."/>
            <person name="Xin Y.-H."/>
        </authorList>
    </citation>
    <scope>NUCLEOTIDE SEQUENCE [LARGE SCALE GENOMIC DNA]</scope>
    <source>
        <strain evidence="1 2">ZT4R6</strain>
    </source>
</reference>
<dbReference type="AlphaFoldDB" id="A0A552V4A7"/>